<keyword evidence="13" id="KW-1185">Reference proteome</keyword>
<dbReference type="EMBL" id="QXGF01000126">
    <property type="protein sequence ID" value="KAE8946220.1"/>
    <property type="molecule type" value="Genomic_DNA"/>
</dbReference>
<accession>A0A6A3FQF4</accession>
<protein>
    <submittedName>
        <fullName evidence="2">Uncharacterized protein</fullName>
    </submittedName>
</protein>
<evidence type="ECO:0000313" key="6">
    <source>
        <dbReference type="EMBL" id="KAE9127524.1"/>
    </source>
</evidence>
<dbReference type="Proteomes" id="UP000433483">
    <property type="component" value="Unassembled WGS sequence"/>
</dbReference>
<dbReference type="EMBL" id="QXGA01001149">
    <property type="protein sequence ID" value="KAE9127524.1"/>
    <property type="molecule type" value="Genomic_DNA"/>
</dbReference>
<name>A0A6A3FQF4_9STRA</name>
<evidence type="ECO:0000313" key="2">
    <source>
        <dbReference type="EMBL" id="KAE8946220.1"/>
    </source>
</evidence>
<dbReference type="Proteomes" id="UP000429523">
    <property type="component" value="Unassembled WGS sequence"/>
</dbReference>
<dbReference type="EMBL" id="QXFX01000304">
    <property type="protein sequence ID" value="KAE9121176.1"/>
    <property type="molecule type" value="Genomic_DNA"/>
</dbReference>
<evidence type="ECO:0000313" key="12">
    <source>
        <dbReference type="Proteomes" id="UP000429523"/>
    </source>
</evidence>
<dbReference type="EMBL" id="QXGB01000855">
    <property type="protein sequence ID" value="KAE9202717.1"/>
    <property type="molecule type" value="Genomic_DNA"/>
</dbReference>
<dbReference type="Proteomes" id="UP000488956">
    <property type="component" value="Unassembled WGS sequence"/>
</dbReference>
<evidence type="ECO:0000313" key="4">
    <source>
        <dbReference type="EMBL" id="KAE9115109.1"/>
    </source>
</evidence>
<gene>
    <name evidence="10" type="ORF">PF001_g5063</name>
    <name evidence="9" type="ORF">PF002_g6425</name>
    <name evidence="8" type="ORF">PF004_g9403</name>
    <name evidence="7" type="ORF">PF005_g14464</name>
    <name evidence="6" type="ORF">PF006_g16498</name>
    <name evidence="4" type="ORF">PF007_g10141</name>
    <name evidence="11" type="ORF">PF008_g6740</name>
    <name evidence="2" type="ORF">PF009_g4141</name>
    <name evidence="5" type="ORF">PF010_g7198</name>
    <name evidence="3" type="ORF">PF011_g8497</name>
</gene>
<dbReference type="EMBL" id="QXGC01000460">
    <property type="protein sequence ID" value="KAE9234366.1"/>
    <property type="molecule type" value="Genomic_DNA"/>
</dbReference>
<evidence type="ECO:0000313" key="21">
    <source>
        <dbReference type="Proteomes" id="UP000488956"/>
    </source>
</evidence>
<keyword evidence="1" id="KW-0732">Signal</keyword>
<evidence type="ECO:0000313" key="15">
    <source>
        <dbReference type="Proteomes" id="UP000440367"/>
    </source>
</evidence>
<dbReference type="OrthoDB" id="10268924at2759"/>
<dbReference type="AlphaFoldDB" id="A0A6A3FQF4"/>
<evidence type="ECO:0000313" key="20">
    <source>
        <dbReference type="Proteomes" id="UP000486351"/>
    </source>
</evidence>
<dbReference type="EMBL" id="QXFY01000271">
    <property type="protein sequence ID" value="KAE9349792.1"/>
    <property type="molecule type" value="Genomic_DNA"/>
</dbReference>
<dbReference type="Proteomes" id="UP000437068">
    <property type="component" value="Unassembled WGS sequence"/>
</dbReference>
<comment type="caution">
    <text evidence="2">The sequence shown here is derived from an EMBL/GenBank/DDBJ whole genome shotgun (WGS) entry which is preliminary data.</text>
</comment>
<evidence type="ECO:0000313" key="14">
    <source>
        <dbReference type="Proteomes" id="UP000437068"/>
    </source>
</evidence>
<dbReference type="EMBL" id="QXGD01000223">
    <property type="protein sequence ID" value="KAE9247141.1"/>
    <property type="molecule type" value="Genomic_DNA"/>
</dbReference>
<evidence type="ECO:0000313" key="5">
    <source>
        <dbReference type="EMBL" id="KAE9121176.1"/>
    </source>
</evidence>
<feature type="chain" id="PRO_5036379460" evidence="1">
    <location>
        <begin position="19"/>
        <end position="55"/>
    </location>
</feature>
<feature type="signal peptide" evidence="1">
    <location>
        <begin position="1"/>
        <end position="18"/>
    </location>
</feature>
<evidence type="ECO:0000313" key="19">
    <source>
        <dbReference type="Proteomes" id="UP000476176"/>
    </source>
</evidence>
<evidence type="ECO:0000313" key="13">
    <source>
        <dbReference type="Proteomes" id="UP000433483"/>
    </source>
</evidence>
<evidence type="ECO:0000313" key="3">
    <source>
        <dbReference type="EMBL" id="KAE9013406.1"/>
    </source>
</evidence>
<reference evidence="12 13" key="1">
    <citation type="submission" date="2018-08" db="EMBL/GenBank/DDBJ databases">
        <title>Genomic investigation of the strawberry pathogen Phytophthora fragariae indicates pathogenicity is determined by transcriptional variation in three key races.</title>
        <authorList>
            <person name="Adams T.M."/>
            <person name="Armitage A.D."/>
            <person name="Sobczyk M.K."/>
            <person name="Bates H.J."/>
            <person name="Dunwell J.M."/>
            <person name="Nellist C.F."/>
            <person name="Harrison R.J."/>
        </authorList>
    </citation>
    <scope>NUCLEOTIDE SEQUENCE [LARGE SCALE GENOMIC DNA]</scope>
    <source>
        <strain evidence="10 14">A4</strain>
        <strain evidence="9 15">BC-1</strain>
        <strain evidence="8 19">BC-23</strain>
        <strain evidence="7 13">NOV-27</strain>
        <strain evidence="6 16">NOV-5</strain>
        <strain evidence="4 17">NOV-71</strain>
        <strain evidence="11 20">NOV-77</strain>
        <strain evidence="2 12">NOV-9</strain>
        <strain evidence="5 21">ONT-3</strain>
        <strain evidence="3 18">SCRP245</strain>
    </source>
</reference>
<dbReference type="Proteomes" id="UP000440367">
    <property type="component" value="Unassembled WGS sequence"/>
</dbReference>
<dbReference type="EMBL" id="QXFW01000401">
    <property type="protein sequence ID" value="KAE9013406.1"/>
    <property type="molecule type" value="Genomic_DNA"/>
</dbReference>
<evidence type="ECO:0000313" key="7">
    <source>
        <dbReference type="EMBL" id="KAE9202717.1"/>
    </source>
</evidence>
<evidence type="ECO:0000256" key="1">
    <source>
        <dbReference type="SAM" id="SignalP"/>
    </source>
</evidence>
<dbReference type="Proteomes" id="UP000486351">
    <property type="component" value="Unassembled WGS sequence"/>
</dbReference>
<dbReference type="Proteomes" id="UP000476176">
    <property type="component" value="Unassembled WGS sequence"/>
</dbReference>
<dbReference type="EMBL" id="QXGE01000182">
    <property type="protein sequence ID" value="KAE9321136.1"/>
    <property type="molecule type" value="Genomic_DNA"/>
</dbReference>
<evidence type="ECO:0000313" key="18">
    <source>
        <dbReference type="Proteomes" id="UP000460718"/>
    </source>
</evidence>
<dbReference type="Proteomes" id="UP000460718">
    <property type="component" value="Unassembled WGS sequence"/>
</dbReference>
<dbReference type="Proteomes" id="UP000440732">
    <property type="component" value="Unassembled WGS sequence"/>
</dbReference>
<proteinExistence type="predicted"/>
<dbReference type="Proteomes" id="UP000441208">
    <property type="component" value="Unassembled WGS sequence"/>
</dbReference>
<evidence type="ECO:0000313" key="11">
    <source>
        <dbReference type="EMBL" id="KAE9349792.1"/>
    </source>
</evidence>
<organism evidence="2 12">
    <name type="scientific">Phytophthora fragariae</name>
    <dbReference type="NCBI Taxonomy" id="53985"/>
    <lineage>
        <taxon>Eukaryota</taxon>
        <taxon>Sar</taxon>
        <taxon>Stramenopiles</taxon>
        <taxon>Oomycota</taxon>
        <taxon>Peronosporomycetes</taxon>
        <taxon>Peronosporales</taxon>
        <taxon>Peronosporaceae</taxon>
        <taxon>Phytophthora</taxon>
    </lineage>
</organism>
<evidence type="ECO:0000313" key="10">
    <source>
        <dbReference type="EMBL" id="KAE9321136.1"/>
    </source>
</evidence>
<evidence type="ECO:0000313" key="9">
    <source>
        <dbReference type="EMBL" id="KAE9247141.1"/>
    </source>
</evidence>
<dbReference type="EMBL" id="QXFZ01000471">
    <property type="protein sequence ID" value="KAE9115109.1"/>
    <property type="molecule type" value="Genomic_DNA"/>
</dbReference>
<evidence type="ECO:0000313" key="17">
    <source>
        <dbReference type="Proteomes" id="UP000441208"/>
    </source>
</evidence>
<evidence type="ECO:0000313" key="16">
    <source>
        <dbReference type="Proteomes" id="UP000440732"/>
    </source>
</evidence>
<evidence type="ECO:0000313" key="8">
    <source>
        <dbReference type="EMBL" id="KAE9234366.1"/>
    </source>
</evidence>
<sequence length="55" mass="6060">MLVSVSSAQLFTVTAACAQVWRAHHPCVGGLQHVHLATPVLPRSHLKTERDTQSW</sequence>